<evidence type="ECO:0000256" key="1">
    <source>
        <dbReference type="ARBA" id="ARBA00001913"/>
    </source>
</evidence>
<keyword evidence="9" id="KW-1185">Reference proteome</keyword>
<dbReference type="PANTHER" id="PTHR10342:SF274">
    <property type="entry name" value="ARYLSULFATASE B"/>
    <property type="match status" value="1"/>
</dbReference>
<gene>
    <name evidence="10" type="primary">LOC102809721</name>
</gene>
<dbReference type="InterPro" id="IPR024607">
    <property type="entry name" value="Sulfatase_CS"/>
</dbReference>
<dbReference type="Pfam" id="PF00884">
    <property type="entry name" value="Sulfatase"/>
    <property type="match status" value="1"/>
</dbReference>
<evidence type="ECO:0000313" key="9">
    <source>
        <dbReference type="Proteomes" id="UP000694865"/>
    </source>
</evidence>
<dbReference type="SUPFAM" id="SSF53649">
    <property type="entry name" value="Alkaline phosphatase-like"/>
    <property type="match status" value="1"/>
</dbReference>
<organism evidence="9 10">
    <name type="scientific">Saccoglossus kowalevskii</name>
    <name type="common">Acorn worm</name>
    <dbReference type="NCBI Taxonomy" id="10224"/>
    <lineage>
        <taxon>Eukaryota</taxon>
        <taxon>Metazoa</taxon>
        <taxon>Hemichordata</taxon>
        <taxon>Enteropneusta</taxon>
        <taxon>Harrimaniidae</taxon>
        <taxon>Saccoglossus</taxon>
    </lineage>
</organism>
<dbReference type="InterPro" id="IPR017850">
    <property type="entry name" value="Alkaline_phosphatase_core_sf"/>
</dbReference>
<dbReference type="RefSeq" id="XP_006816973.1">
    <property type="nucleotide sequence ID" value="XM_006816910.1"/>
</dbReference>
<dbReference type="Gene3D" id="3.30.1120.10">
    <property type="match status" value="1"/>
</dbReference>
<dbReference type="PROSITE" id="PS00149">
    <property type="entry name" value="SULFATASE_2"/>
    <property type="match status" value="1"/>
</dbReference>
<evidence type="ECO:0000256" key="3">
    <source>
        <dbReference type="ARBA" id="ARBA00022723"/>
    </source>
</evidence>
<name>A0ABM0MAD2_SACKO</name>
<proteinExistence type="inferred from homology"/>
<protein>
    <submittedName>
        <fullName evidence="10">Arylsulfatase J-like</fullName>
    </submittedName>
</protein>
<evidence type="ECO:0000256" key="4">
    <source>
        <dbReference type="ARBA" id="ARBA00022801"/>
    </source>
</evidence>
<keyword evidence="7" id="KW-0732">Signal</keyword>
<dbReference type="InterPro" id="IPR047115">
    <property type="entry name" value="ARSB"/>
</dbReference>
<keyword evidence="5" id="KW-0106">Calcium</keyword>
<evidence type="ECO:0000259" key="8">
    <source>
        <dbReference type="Pfam" id="PF00884"/>
    </source>
</evidence>
<keyword evidence="3" id="KW-0479">Metal-binding</keyword>
<evidence type="ECO:0000256" key="5">
    <source>
        <dbReference type="ARBA" id="ARBA00022837"/>
    </source>
</evidence>
<dbReference type="Gene3D" id="3.40.720.10">
    <property type="entry name" value="Alkaline Phosphatase, subunit A"/>
    <property type="match status" value="1"/>
</dbReference>
<dbReference type="PANTHER" id="PTHR10342">
    <property type="entry name" value="ARYLSULFATASE"/>
    <property type="match status" value="1"/>
</dbReference>
<sequence length="383" mass="43284">MSYCNIHIELLLIIGVSLLAATGWNDISWHDSSMITPNLQNIADESVILENFYVQSLCSPTRSSLMTGYYPSNIGSQHKVIDPNRPHGLPLGLTTLPEKLKETGYISYAVGKWHLGFCNKDYLPTSRGFDKFFGIYGGCHYYYNHSSSEHGTYKPGLYSGIDLHEESSNGIFKLKGAEYDGVYTSNLYRKKIAEYIAEHDPRKPMFFYVALQQTHSPVMVESEWSNLYPNVPDLVRRNYSGQVTLMDTMVGEVVNKLKEMEMYEDSLIIFHSDNGGDVKTYASNWPLRGDKGTYFEGGIKAIALIHGKGIRKTGYVNKGCVDYTELSSDPYEEVNIAASHPIIVKQLMDKLDKYRKTAWTFFPPADPACNPVNFEGFWSPGWC</sequence>
<evidence type="ECO:0000313" key="10">
    <source>
        <dbReference type="RefSeq" id="XP_006816973.1"/>
    </source>
</evidence>
<dbReference type="GeneID" id="102809721"/>
<dbReference type="Proteomes" id="UP000694865">
    <property type="component" value="Unplaced"/>
</dbReference>
<dbReference type="PROSITE" id="PS00523">
    <property type="entry name" value="SULFATASE_1"/>
    <property type="match status" value="1"/>
</dbReference>
<evidence type="ECO:0000256" key="2">
    <source>
        <dbReference type="ARBA" id="ARBA00008779"/>
    </source>
</evidence>
<feature type="signal peptide" evidence="7">
    <location>
        <begin position="1"/>
        <end position="21"/>
    </location>
</feature>
<dbReference type="InterPro" id="IPR000917">
    <property type="entry name" value="Sulfatase_N"/>
</dbReference>
<dbReference type="CDD" id="cd16029">
    <property type="entry name" value="4-S"/>
    <property type="match status" value="1"/>
</dbReference>
<comment type="similarity">
    <text evidence="2">Belongs to the sulfatase family.</text>
</comment>
<feature type="chain" id="PRO_5047396167" evidence="7">
    <location>
        <begin position="22"/>
        <end position="383"/>
    </location>
</feature>
<keyword evidence="6" id="KW-0325">Glycoprotein</keyword>
<evidence type="ECO:0000256" key="6">
    <source>
        <dbReference type="ARBA" id="ARBA00023180"/>
    </source>
</evidence>
<reference evidence="10" key="1">
    <citation type="submission" date="2025-08" db="UniProtKB">
        <authorList>
            <consortium name="RefSeq"/>
        </authorList>
    </citation>
    <scope>IDENTIFICATION</scope>
    <source>
        <tissue evidence="10">Testes</tissue>
    </source>
</reference>
<accession>A0ABM0MAD2</accession>
<keyword evidence="4" id="KW-0378">Hydrolase</keyword>
<evidence type="ECO:0000256" key="7">
    <source>
        <dbReference type="SAM" id="SignalP"/>
    </source>
</evidence>
<comment type="cofactor">
    <cofactor evidence="1">
        <name>Ca(2+)</name>
        <dbReference type="ChEBI" id="CHEBI:29108"/>
    </cofactor>
</comment>
<feature type="domain" description="Sulfatase N-terminal" evidence="8">
    <location>
        <begin position="23"/>
        <end position="318"/>
    </location>
</feature>